<evidence type="ECO:0000259" key="2">
    <source>
        <dbReference type="PROSITE" id="PS51752"/>
    </source>
</evidence>
<name>A0A834YWV5_TETSI</name>
<organism evidence="3 4">
    <name type="scientific">Tetracentron sinense</name>
    <name type="common">Spur-leaf</name>
    <dbReference type="NCBI Taxonomy" id="13715"/>
    <lineage>
        <taxon>Eukaryota</taxon>
        <taxon>Viridiplantae</taxon>
        <taxon>Streptophyta</taxon>
        <taxon>Embryophyta</taxon>
        <taxon>Tracheophyta</taxon>
        <taxon>Spermatophyta</taxon>
        <taxon>Magnoliopsida</taxon>
        <taxon>Trochodendrales</taxon>
        <taxon>Trochodendraceae</taxon>
        <taxon>Tetracentron</taxon>
    </lineage>
</organism>
<reference evidence="3 4" key="1">
    <citation type="submission" date="2020-04" db="EMBL/GenBank/DDBJ databases">
        <title>Plant Genome Project.</title>
        <authorList>
            <person name="Zhang R.-G."/>
        </authorList>
    </citation>
    <scope>NUCLEOTIDE SEQUENCE [LARGE SCALE GENOMIC DNA]</scope>
    <source>
        <strain evidence="3">YNK0</strain>
        <tissue evidence="3">Leaf</tissue>
    </source>
</reference>
<dbReference type="PROSITE" id="PS51752">
    <property type="entry name" value="JACALIN_LECTIN"/>
    <property type="match status" value="1"/>
</dbReference>
<gene>
    <name evidence="3" type="ORF">HHK36_020263</name>
</gene>
<evidence type="ECO:0000313" key="4">
    <source>
        <dbReference type="Proteomes" id="UP000655225"/>
    </source>
</evidence>
<evidence type="ECO:0000313" key="3">
    <source>
        <dbReference type="EMBL" id="KAF8394061.1"/>
    </source>
</evidence>
<proteinExistence type="predicted"/>
<evidence type="ECO:0000256" key="1">
    <source>
        <dbReference type="ARBA" id="ARBA00022734"/>
    </source>
</evidence>
<dbReference type="PANTHER" id="PTHR47293">
    <property type="entry name" value="JACALIN-RELATED LECTIN 3"/>
    <property type="match status" value="1"/>
</dbReference>
<dbReference type="Gene3D" id="2.100.10.30">
    <property type="entry name" value="Jacalin-like lectin domain"/>
    <property type="match status" value="1"/>
</dbReference>
<comment type="caution">
    <text evidence="3">The sequence shown here is derived from an EMBL/GenBank/DDBJ whole genome shotgun (WGS) entry which is preliminary data.</text>
</comment>
<keyword evidence="4" id="KW-1185">Reference proteome</keyword>
<dbReference type="AlphaFoldDB" id="A0A834YWV5"/>
<sequence length="152" mass="16678">MIKLEAAGYPSWGGAWGDEGKCEIIQIFISHDKSEIKYIQFVYVENEKVVLPKRFGLVTGSSVDTVDLNHPSEFITWVSGSFSDSTSALTSITLGTNQGTYGPFGVKQNNEFHFRMGNRRTFAGFHGTHSASTGILSIGVYVKLPIIVNRGL</sequence>
<accession>A0A834YWV5</accession>
<dbReference type="InterPro" id="IPR001229">
    <property type="entry name" value="Jacalin-like_lectin_dom"/>
</dbReference>
<dbReference type="OrthoDB" id="581739at2759"/>
<feature type="domain" description="Jacalin-type lectin" evidence="2">
    <location>
        <begin position="1"/>
        <end position="144"/>
    </location>
</feature>
<dbReference type="SUPFAM" id="SSF51101">
    <property type="entry name" value="Mannose-binding lectins"/>
    <property type="match status" value="1"/>
</dbReference>
<keyword evidence="1" id="KW-0430">Lectin</keyword>
<dbReference type="EMBL" id="JABCRI010000014">
    <property type="protein sequence ID" value="KAF8394061.1"/>
    <property type="molecule type" value="Genomic_DNA"/>
</dbReference>
<dbReference type="OMA" id="CRYGIES"/>
<dbReference type="GO" id="GO:0030246">
    <property type="term" value="F:carbohydrate binding"/>
    <property type="evidence" value="ECO:0007669"/>
    <property type="project" value="UniProtKB-KW"/>
</dbReference>
<dbReference type="PANTHER" id="PTHR47293:SF70">
    <property type="entry name" value="JACALIN-RELATED LECTIN 24-RELATED"/>
    <property type="match status" value="1"/>
</dbReference>
<protein>
    <recommendedName>
        <fullName evidence="2">Jacalin-type lectin domain-containing protein</fullName>
    </recommendedName>
</protein>
<dbReference type="Pfam" id="PF01419">
    <property type="entry name" value="Jacalin"/>
    <property type="match status" value="1"/>
</dbReference>
<dbReference type="Proteomes" id="UP000655225">
    <property type="component" value="Unassembled WGS sequence"/>
</dbReference>
<dbReference type="InterPro" id="IPR036404">
    <property type="entry name" value="Jacalin-like_lectin_dom_sf"/>
</dbReference>
<dbReference type="SMART" id="SM00915">
    <property type="entry name" value="Jacalin"/>
    <property type="match status" value="1"/>
</dbReference>